<comment type="caution">
    <text evidence="1">The sequence shown here is derived from an EMBL/GenBank/DDBJ whole genome shotgun (WGS) entry which is preliminary data.</text>
</comment>
<evidence type="ECO:0000313" key="2">
    <source>
        <dbReference type="Proteomes" id="UP000027432"/>
    </source>
</evidence>
<organism evidence="1 2">
    <name type="scientific">Thioclava pacifica DSM 10166</name>
    <dbReference type="NCBI Taxonomy" id="1353537"/>
    <lineage>
        <taxon>Bacteria</taxon>
        <taxon>Pseudomonadati</taxon>
        <taxon>Pseudomonadota</taxon>
        <taxon>Alphaproteobacteria</taxon>
        <taxon>Rhodobacterales</taxon>
        <taxon>Paracoccaceae</taxon>
        <taxon>Thioclava</taxon>
    </lineage>
</organism>
<dbReference type="STRING" id="1353537.TP2_03575"/>
<reference evidence="1 2" key="1">
    <citation type="submission" date="2013-07" db="EMBL/GenBank/DDBJ databases">
        <title>Thioclava pacifica DSM 10166 Genome Sequencing.</title>
        <authorList>
            <person name="Lai Q."/>
            <person name="Shao Z."/>
        </authorList>
    </citation>
    <scope>NUCLEOTIDE SEQUENCE [LARGE SCALE GENOMIC DNA]</scope>
    <source>
        <strain evidence="1 2">DSM 10166</strain>
    </source>
</reference>
<dbReference type="EMBL" id="AUND01000012">
    <property type="protein sequence ID" value="KEO54004.1"/>
    <property type="molecule type" value="Genomic_DNA"/>
</dbReference>
<evidence type="ECO:0000313" key="1">
    <source>
        <dbReference type="EMBL" id="KEO54004.1"/>
    </source>
</evidence>
<sequence length="70" mass="7492">MMSHLDLPAVPAMTEQARPMRPTSPEALIAGPCALPAAPMAMPPQQIEPDLSLSTRLARLFTRRPVGEGT</sequence>
<keyword evidence="2" id="KW-1185">Reference proteome</keyword>
<dbReference type="AlphaFoldDB" id="A0A074JBS2"/>
<dbReference type="Proteomes" id="UP000027432">
    <property type="component" value="Unassembled WGS sequence"/>
</dbReference>
<accession>A0A074JBS2</accession>
<gene>
    <name evidence="1" type="ORF">TP2_03575</name>
</gene>
<proteinExistence type="predicted"/>
<protein>
    <submittedName>
        <fullName evidence="1">Uncharacterized protein</fullName>
    </submittedName>
</protein>
<name>A0A074JBS2_9RHOB</name>
<dbReference type="RefSeq" id="WP_157617056.1">
    <property type="nucleotide sequence ID" value="NZ_AUND01000012.1"/>
</dbReference>
<dbReference type="eggNOG" id="ENOG5032IUK">
    <property type="taxonomic scope" value="Bacteria"/>
</dbReference>